<dbReference type="Pfam" id="PF00560">
    <property type="entry name" value="LRR_1"/>
    <property type="match status" value="1"/>
</dbReference>
<name>A0AAW2NVS0_9LAMI</name>
<reference evidence="1" key="2">
    <citation type="journal article" date="2024" name="Plant">
        <title>Genomic evolution and insights into agronomic trait innovations of Sesamum species.</title>
        <authorList>
            <person name="Miao H."/>
            <person name="Wang L."/>
            <person name="Qu L."/>
            <person name="Liu H."/>
            <person name="Sun Y."/>
            <person name="Le M."/>
            <person name="Wang Q."/>
            <person name="Wei S."/>
            <person name="Zheng Y."/>
            <person name="Lin W."/>
            <person name="Duan Y."/>
            <person name="Cao H."/>
            <person name="Xiong S."/>
            <person name="Wang X."/>
            <person name="Wei L."/>
            <person name="Li C."/>
            <person name="Ma Q."/>
            <person name="Ju M."/>
            <person name="Zhao R."/>
            <person name="Li G."/>
            <person name="Mu C."/>
            <person name="Tian Q."/>
            <person name="Mei H."/>
            <person name="Zhang T."/>
            <person name="Gao T."/>
            <person name="Zhang H."/>
        </authorList>
    </citation>
    <scope>NUCLEOTIDE SEQUENCE</scope>
    <source>
        <strain evidence="1">KEN8</strain>
    </source>
</reference>
<dbReference type="AlphaFoldDB" id="A0AAW2NVS0"/>
<reference evidence="1" key="1">
    <citation type="submission" date="2020-06" db="EMBL/GenBank/DDBJ databases">
        <authorList>
            <person name="Li T."/>
            <person name="Hu X."/>
            <person name="Zhang T."/>
            <person name="Song X."/>
            <person name="Zhang H."/>
            <person name="Dai N."/>
            <person name="Sheng W."/>
            <person name="Hou X."/>
            <person name="Wei L."/>
        </authorList>
    </citation>
    <scope>NUCLEOTIDE SEQUENCE</scope>
    <source>
        <strain evidence="1">KEN8</strain>
        <tissue evidence="1">Leaf</tissue>
    </source>
</reference>
<sequence length="127" mass="14137">MSFIHCGDSIRNIENNHFTGWIPEQLKGINLKYLQNNQFTGTLDVLANLPLQNLNIENNHFTGWIPEQLKGINLNNLAGNAFTDTLVEISLVPGGKHALILCKDVVQHDVLCRTVGITIKCFLKAIS</sequence>
<dbReference type="PANTHER" id="PTHR48007">
    <property type="entry name" value="LEUCINE-RICH REPEAT RECEPTOR-LIKE PROTEIN KINASE PXC1"/>
    <property type="match status" value="1"/>
</dbReference>
<evidence type="ECO:0000313" key="1">
    <source>
        <dbReference type="EMBL" id="KAL0347388.1"/>
    </source>
</evidence>
<dbReference type="InterPro" id="IPR001611">
    <property type="entry name" value="Leu-rich_rpt"/>
</dbReference>
<organism evidence="1">
    <name type="scientific">Sesamum calycinum</name>
    <dbReference type="NCBI Taxonomy" id="2727403"/>
    <lineage>
        <taxon>Eukaryota</taxon>
        <taxon>Viridiplantae</taxon>
        <taxon>Streptophyta</taxon>
        <taxon>Embryophyta</taxon>
        <taxon>Tracheophyta</taxon>
        <taxon>Spermatophyta</taxon>
        <taxon>Magnoliopsida</taxon>
        <taxon>eudicotyledons</taxon>
        <taxon>Gunneridae</taxon>
        <taxon>Pentapetalae</taxon>
        <taxon>asterids</taxon>
        <taxon>lamiids</taxon>
        <taxon>Lamiales</taxon>
        <taxon>Pedaliaceae</taxon>
        <taxon>Sesamum</taxon>
    </lineage>
</organism>
<dbReference type="EMBL" id="JACGWM010000010">
    <property type="protein sequence ID" value="KAL0347388.1"/>
    <property type="molecule type" value="Genomic_DNA"/>
</dbReference>
<dbReference type="InterPro" id="IPR032675">
    <property type="entry name" value="LRR_dom_sf"/>
</dbReference>
<proteinExistence type="predicted"/>
<comment type="caution">
    <text evidence="1">The sequence shown here is derived from an EMBL/GenBank/DDBJ whole genome shotgun (WGS) entry which is preliminary data.</text>
</comment>
<dbReference type="SUPFAM" id="SSF52058">
    <property type="entry name" value="L domain-like"/>
    <property type="match status" value="1"/>
</dbReference>
<gene>
    <name evidence="1" type="ORF">Scaly_1754800</name>
</gene>
<protein>
    <submittedName>
        <fullName evidence="1">Uncharacterized protein</fullName>
    </submittedName>
</protein>
<accession>A0AAW2NVS0</accession>
<dbReference type="PANTHER" id="PTHR48007:SF34">
    <property type="entry name" value="PROTEIN STRUBBELIG-RECEPTOR FAMILY 8 ISOFORM X1"/>
    <property type="match status" value="1"/>
</dbReference>
<dbReference type="InterPro" id="IPR046959">
    <property type="entry name" value="PRK1-6/SRF4-like"/>
</dbReference>
<dbReference type="Gene3D" id="3.80.10.10">
    <property type="entry name" value="Ribonuclease Inhibitor"/>
    <property type="match status" value="1"/>
</dbReference>